<name>A0A8J2Z3M0_9GAMM</name>
<dbReference type="RefSeq" id="WP_117001837.1">
    <property type="nucleotide sequence ID" value="NZ_BMJS01000006.1"/>
</dbReference>
<keyword evidence="2" id="KW-1185">Reference proteome</keyword>
<reference evidence="1" key="1">
    <citation type="journal article" date="2014" name="Int. J. Syst. Evol. Microbiol.">
        <title>Complete genome sequence of Corynebacterium casei LMG S-19264T (=DSM 44701T), isolated from a smear-ripened cheese.</title>
        <authorList>
            <consortium name="US DOE Joint Genome Institute (JGI-PGF)"/>
            <person name="Walter F."/>
            <person name="Albersmeier A."/>
            <person name="Kalinowski J."/>
            <person name="Ruckert C."/>
        </authorList>
    </citation>
    <scope>NUCLEOTIDE SEQUENCE</scope>
    <source>
        <strain evidence="1">CGMCC 1.15758</strain>
    </source>
</reference>
<proteinExistence type="predicted"/>
<comment type="caution">
    <text evidence="1">The sequence shown here is derived from an EMBL/GenBank/DDBJ whole genome shotgun (WGS) entry which is preliminary data.</text>
</comment>
<gene>
    <name evidence="1" type="ORF">GCM10010995_08240</name>
</gene>
<dbReference type="Proteomes" id="UP000636949">
    <property type="component" value="Unassembled WGS sequence"/>
</dbReference>
<accession>A0A8J2Z3M0</accession>
<evidence type="ECO:0000313" key="1">
    <source>
        <dbReference type="EMBL" id="GGF93442.1"/>
    </source>
</evidence>
<protein>
    <submittedName>
        <fullName evidence="1">Uncharacterized protein</fullName>
    </submittedName>
</protein>
<reference evidence="1" key="2">
    <citation type="submission" date="2020-09" db="EMBL/GenBank/DDBJ databases">
        <authorList>
            <person name="Sun Q."/>
            <person name="Zhou Y."/>
        </authorList>
    </citation>
    <scope>NUCLEOTIDE SEQUENCE</scope>
    <source>
        <strain evidence="1">CGMCC 1.15758</strain>
    </source>
</reference>
<evidence type="ECO:0000313" key="2">
    <source>
        <dbReference type="Proteomes" id="UP000636949"/>
    </source>
</evidence>
<dbReference type="EMBL" id="BMJS01000006">
    <property type="protein sequence ID" value="GGF93442.1"/>
    <property type="molecule type" value="Genomic_DNA"/>
</dbReference>
<sequence length="199" mass="23444">MPTMTQSRPSKWWCLFKDFLYHADNKQQRLFDQINTTINSQNKGFSMLERKHIQLQKKYPDIIKSAYDCDTEALGDYYRTKFKYCDLMNKELQSLKGLNDLAIKNSEIMAREKSNLTAHLDDFAREKELKKSYKSDIRQCISAIDILTFKQFKGRYQQLIEHFIAKLENFSKGMQPNLQSVINNSIAEIRVDNISEYAT</sequence>
<dbReference type="AlphaFoldDB" id="A0A8J2Z3M0"/>
<organism evidence="1 2">
    <name type="scientific">Cysteiniphilum litorale</name>
    <dbReference type="NCBI Taxonomy" id="2056700"/>
    <lineage>
        <taxon>Bacteria</taxon>
        <taxon>Pseudomonadati</taxon>
        <taxon>Pseudomonadota</taxon>
        <taxon>Gammaproteobacteria</taxon>
        <taxon>Thiotrichales</taxon>
        <taxon>Fastidiosibacteraceae</taxon>
        <taxon>Cysteiniphilum</taxon>
    </lineage>
</organism>